<dbReference type="Proteomes" id="UP000310636">
    <property type="component" value="Unassembled WGS sequence"/>
</dbReference>
<organism evidence="2 3">
    <name type="scientific">Cohnella fermenti</name>
    <dbReference type="NCBI Taxonomy" id="2565925"/>
    <lineage>
        <taxon>Bacteria</taxon>
        <taxon>Bacillati</taxon>
        <taxon>Bacillota</taxon>
        <taxon>Bacilli</taxon>
        <taxon>Bacillales</taxon>
        <taxon>Paenibacillaceae</taxon>
        <taxon>Cohnella</taxon>
    </lineage>
</organism>
<dbReference type="RefSeq" id="WP_136369270.1">
    <property type="nucleotide sequence ID" value="NZ_SSOB01000008.1"/>
</dbReference>
<evidence type="ECO:0000256" key="1">
    <source>
        <dbReference type="SAM" id="Phobius"/>
    </source>
</evidence>
<name>A0A4S4C1Y0_9BACL</name>
<keyword evidence="1" id="KW-0472">Membrane</keyword>
<proteinExistence type="predicted"/>
<comment type="caution">
    <text evidence="2">The sequence shown here is derived from an EMBL/GenBank/DDBJ whole genome shotgun (WGS) entry which is preliminary data.</text>
</comment>
<protein>
    <recommendedName>
        <fullName evidence="4">DUF5658 domain-containing protein</fullName>
    </recommendedName>
</protein>
<dbReference type="AlphaFoldDB" id="A0A4S4C1Y0"/>
<sequence>MIGSLTHWMEVALWVVLGSMAADFLVGFFQSLQNSKLANANEPVLGYLKGIVIYVLPLLMLAGIALLDETGWIVKTAYYIGAAAVVIKYLKDIKAKL</sequence>
<dbReference type="OrthoDB" id="2875589at2"/>
<evidence type="ECO:0000313" key="2">
    <source>
        <dbReference type="EMBL" id="THF81674.1"/>
    </source>
</evidence>
<keyword evidence="3" id="KW-1185">Reference proteome</keyword>
<feature type="transmembrane region" description="Helical" evidence="1">
    <location>
        <begin position="44"/>
        <end position="66"/>
    </location>
</feature>
<keyword evidence="1" id="KW-1133">Transmembrane helix</keyword>
<evidence type="ECO:0008006" key="4">
    <source>
        <dbReference type="Google" id="ProtNLM"/>
    </source>
</evidence>
<feature type="transmembrane region" description="Helical" evidence="1">
    <location>
        <begin position="12"/>
        <end position="32"/>
    </location>
</feature>
<evidence type="ECO:0000313" key="3">
    <source>
        <dbReference type="Proteomes" id="UP000310636"/>
    </source>
</evidence>
<accession>A0A4S4C1Y0</accession>
<gene>
    <name evidence="2" type="ORF">E6C55_08060</name>
</gene>
<feature type="transmembrane region" description="Helical" evidence="1">
    <location>
        <begin position="72"/>
        <end position="90"/>
    </location>
</feature>
<reference evidence="2 3" key="1">
    <citation type="submission" date="2019-04" db="EMBL/GenBank/DDBJ databases">
        <title>Cohnella sp. nov. isolated from preserved vegetables.</title>
        <authorList>
            <person name="Lin S.-Y."/>
            <person name="Hung M.-H."/>
            <person name="Young C.-C."/>
        </authorList>
    </citation>
    <scope>NUCLEOTIDE SEQUENCE [LARGE SCALE GENOMIC DNA]</scope>
    <source>
        <strain evidence="2 3">CC-MHH1044</strain>
    </source>
</reference>
<keyword evidence="1" id="KW-0812">Transmembrane</keyword>
<dbReference type="EMBL" id="SSOB01000008">
    <property type="protein sequence ID" value="THF81674.1"/>
    <property type="molecule type" value="Genomic_DNA"/>
</dbReference>